<dbReference type="NCBIfam" id="TIGR00369">
    <property type="entry name" value="unchar_dom_1"/>
    <property type="match status" value="1"/>
</dbReference>
<dbReference type="EMBL" id="FOIJ01000021">
    <property type="protein sequence ID" value="SEU35760.1"/>
    <property type="molecule type" value="Genomic_DNA"/>
</dbReference>
<dbReference type="GO" id="GO:0047617">
    <property type="term" value="F:fatty acyl-CoA hydrolase activity"/>
    <property type="evidence" value="ECO:0007669"/>
    <property type="project" value="InterPro"/>
</dbReference>
<dbReference type="PANTHER" id="PTHR21660:SF1">
    <property type="entry name" value="ACYL-COENZYME A THIOESTERASE 13"/>
    <property type="match status" value="1"/>
</dbReference>
<proteinExistence type="inferred from homology"/>
<dbReference type="Gene3D" id="3.10.129.10">
    <property type="entry name" value="Hotdog Thioesterase"/>
    <property type="match status" value="1"/>
</dbReference>
<dbReference type="RefSeq" id="WP_093525420.1">
    <property type="nucleotide sequence ID" value="NZ_FOIJ01000021.1"/>
</dbReference>
<evidence type="ECO:0000313" key="5">
    <source>
        <dbReference type="Proteomes" id="UP000199181"/>
    </source>
</evidence>
<evidence type="ECO:0000259" key="3">
    <source>
        <dbReference type="Pfam" id="PF03061"/>
    </source>
</evidence>
<name>A0A1I0L7W8_9BACT</name>
<evidence type="ECO:0000313" key="4">
    <source>
        <dbReference type="EMBL" id="SEU35760.1"/>
    </source>
</evidence>
<dbReference type="InterPro" id="IPR039298">
    <property type="entry name" value="ACOT13"/>
</dbReference>
<accession>A0A1I0L7W8</accession>
<dbReference type="Pfam" id="PF03061">
    <property type="entry name" value="4HBT"/>
    <property type="match status" value="1"/>
</dbReference>
<reference evidence="5" key="1">
    <citation type="submission" date="2016-10" db="EMBL/GenBank/DDBJ databases">
        <authorList>
            <person name="Varghese N."/>
            <person name="Submissions S."/>
        </authorList>
    </citation>
    <scope>NUCLEOTIDE SEQUENCE [LARGE SCALE GENOMIC DNA]</scope>
    <source>
        <strain evidence="5">DSM 16858</strain>
    </source>
</reference>
<dbReference type="Proteomes" id="UP000199181">
    <property type="component" value="Unassembled WGS sequence"/>
</dbReference>
<dbReference type="PANTHER" id="PTHR21660">
    <property type="entry name" value="THIOESTERASE SUPERFAMILY MEMBER-RELATED"/>
    <property type="match status" value="1"/>
</dbReference>
<dbReference type="InterPro" id="IPR003736">
    <property type="entry name" value="PAAI_dom"/>
</dbReference>
<feature type="domain" description="Thioesterase" evidence="3">
    <location>
        <begin position="53"/>
        <end position="123"/>
    </location>
</feature>
<comment type="similarity">
    <text evidence="1">Belongs to the thioesterase PaaI family.</text>
</comment>
<sequence>MSPFLPFEHIKAFTEESLTFNKLLGIQVIRAAQGEARLEVPFRPDLLGDPRRGALHGGLVATLLDTCGGTAILSLFQNVDDHFSTVDMRIDYLRPGQHQLLAAEAKVLRAGKRLSVVDIVAFHPGSEHEPVATGRALYSLRVTQKR</sequence>
<dbReference type="InterPro" id="IPR029069">
    <property type="entry name" value="HotDog_dom_sf"/>
</dbReference>
<keyword evidence="2" id="KW-0378">Hydrolase</keyword>
<keyword evidence="5" id="KW-1185">Reference proteome</keyword>
<dbReference type="SUPFAM" id="SSF54637">
    <property type="entry name" value="Thioesterase/thiol ester dehydrase-isomerase"/>
    <property type="match status" value="1"/>
</dbReference>
<evidence type="ECO:0000256" key="2">
    <source>
        <dbReference type="ARBA" id="ARBA00022801"/>
    </source>
</evidence>
<organism evidence="4 5">
    <name type="scientific">Stigmatella erecta</name>
    <dbReference type="NCBI Taxonomy" id="83460"/>
    <lineage>
        <taxon>Bacteria</taxon>
        <taxon>Pseudomonadati</taxon>
        <taxon>Myxococcota</taxon>
        <taxon>Myxococcia</taxon>
        <taxon>Myxococcales</taxon>
        <taxon>Cystobacterineae</taxon>
        <taxon>Archangiaceae</taxon>
        <taxon>Stigmatella</taxon>
    </lineage>
</organism>
<evidence type="ECO:0000256" key="1">
    <source>
        <dbReference type="ARBA" id="ARBA00008324"/>
    </source>
</evidence>
<dbReference type="AlphaFoldDB" id="A0A1I0L7W8"/>
<protein>
    <submittedName>
        <fullName evidence="4">Uncharacterized domain 1-containing protein</fullName>
    </submittedName>
</protein>
<dbReference type="CDD" id="cd03443">
    <property type="entry name" value="PaaI_thioesterase"/>
    <property type="match status" value="1"/>
</dbReference>
<gene>
    <name evidence="4" type="ORF">SAMN05443639_12127</name>
</gene>
<dbReference type="InterPro" id="IPR006683">
    <property type="entry name" value="Thioestr_dom"/>
</dbReference>